<evidence type="ECO:0008006" key="4">
    <source>
        <dbReference type="Google" id="ProtNLM"/>
    </source>
</evidence>
<dbReference type="NCBIfam" id="TIGR01488">
    <property type="entry name" value="HAD-SF-IB"/>
    <property type="match status" value="1"/>
</dbReference>
<dbReference type="AlphaFoldDB" id="A0AAJ8KTH6"/>
<dbReference type="Proteomes" id="UP000078595">
    <property type="component" value="Chromosome 7"/>
</dbReference>
<accession>A0AAJ8KTH6</accession>
<dbReference type="Gene3D" id="3.90.1470.20">
    <property type="match status" value="1"/>
</dbReference>
<gene>
    <name evidence="2" type="ORF">I303_106101</name>
</gene>
<dbReference type="PANTHER" id="PTHR28181">
    <property type="entry name" value="UPF0655 PROTEIN YCR015C"/>
    <property type="match status" value="1"/>
</dbReference>
<keyword evidence="1" id="KW-0378">Hydrolase</keyword>
<dbReference type="Pfam" id="PF12710">
    <property type="entry name" value="HAD"/>
    <property type="match status" value="1"/>
</dbReference>
<name>A0AAJ8KTH6_9TREE</name>
<reference evidence="2" key="2">
    <citation type="submission" date="2024-02" db="EMBL/GenBank/DDBJ databases">
        <title>Comparative genomics of Cryptococcus and Kwoniella reveals pathogenesis evolution and contrasting modes of karyotype evolution via chromosome fusion or intercentromeric recombination.</title>
        <authorList>
            <person name="Coelho M.A."/>
            <person name="David-Palma M."/>
            <person name="Shea T."/>
            <person name="Bowers K."/>
            <person name="McGinley-Smith S."/>
            <person name="Mohammad A.W."/>
            <person name="Gnirke A."/>
            <person name="Yurkov A.M."/>
            <person name="Nowrousian M."/>
            <person name="Sun S."/>
            <person name="Cuomo C.A."/>
            <person name="Heitman J."/>
        </authorList>
    </citation>
    <scope>NUCLEOTIDE SEQUENCE</scope>
    <source>
        <strain evidence="2">CBS 10117</strain>
    </source>
</reference>
<evidence type="ECO:0000313" key="2">
    <source>
        <dbReference type="EMBL" id="WWC63498.1"/>
    </source>
</evidence>
<sequence length="266" mass="30145">MSSEEAPKSVLPYPPIHADAPFVVLSDWDGTITDRDSNDYLVDNLGFGFEKRRELNLECLSGRMTFRDSFAEMLDSVNQKHAFEECKNELKKNIKLDPGFVNFYTWCRSKKIPFVIVSSGMAPNIKGVLETLLPNQEDTKDIDIIANEVKFTDPEGTGKTWEIVYRHPTSGFGHDKSQAILPYRELEHKPTLFFCGDGVSDLSAAKHADLLFAKVMANGHSDLKTFCEREQIKHVPFKDFNKVLERVRDVVEGGKSVEQVLREEGN</sequence>
<dbReference type="PANTHER" id="PTHR28181:SF2">
    <property type="entry name" value="PHOSPHORIC MONOESTER HYDROLASE"/>
    <property type="match status" value="1"/>
</dbReference>
<dbReference type="SUPFAM" id="SSF56784">
    <property type="entry name" value="HAD-like"/>
    <property type="match status" value="1"/>
</dbReference>
<dbReference type="GeneID" id="28969819"/>
<proteinExistence type="predicted"/>
<protein>
    <recommendedName>
        <fullName evidence="4">2,3-diketo-5-methylthio-1-phosphopentane phosphatase</fullName>
    </recommendedName>
</protein>
<evidence type="ECO:0000313" key="3">
    <source>
        <dbReference type="Proteomes" id="UP000078595"/>
    </source>
</evidence>
<reference evidence="2" key="1">
    <citation type="submission" date="2013-07" db="EMBL/GenBank/DDBJ databases">
        <authorList>
            <consortium name="The Broad Institute Genome Sequencing Platform"/>
            <person name="Cuomo C."/>
            <person name="Litvintseva A."/>
            <person name="Chen Y."/>
            <person name="Heitman J."/>
            <person name="Sun S."/>
            <person name="Springer D."/>
            <person name="Dromer F."/>
            <person name="Young S.K."/>
            <person name="Zeng Q."/>
            <person name="Gargeya S."/>
            <person name="Fitzgerald M."/>
            <person name="Abouelleil A."/>
            <person name="Alvarado L."/>
            <person name="Berlin A.M."/>
            <person name="Chapman S.B."/>
            <person name="Dewar J."/>
            <person name="Goldberg J."/>
            <person name="Griggs A."/>
            <person name="Gujja S."/>
            <person name="Hansen M."/>
            <person name="Howarth C."/>
            <person name="Imamovic A."/>
            <person name="Larimer J."/>
            <person name="McCowan C."/>
            <person name="Murphy C."/>
            <person name="Pearson M."/>
            <person name="Priest M."/>
            <person name="Roberts A."/>
            <person name="Saif S."/>
            <person name="Shea T."/>
            <person name="Sykes S."/>
            <person name="Wortman J."/>
            <person name="Nusbaum C."/>
            <person name="Birren B."/>
        </authorList>
    </citation>
    <scope>NUCLEOTIDE SEQUENCE</scope>
    <source>
        <strain evidence="2">CBS 10117</strain>
    </source>
</reference>
<organism evidence="2 3">
    <name type="scientific">Kwoniella dejecticola CBS 10117</name>
    <dbReference type="NCBI Taxonomy" id="1296121"/>
    <lineage>
        <taxon>Eukaryota</taxon>
        <taxon>Fungi</taxon>
        <taxon>Dikarya</taxon>
        <taxon>Basidiomycota</taxon>
        <taxon>Agaricomycotina</taxon>
        <taxon>Tremellomycetes</taxon>
        <taxon>Tremellales</taxon>
        <taxon>Cryptococcaceae</taxon>
        <taxon>Kwoniella</taxon>
    </lineage>
</organism>
<dbReference type="GO" id="GO:0016791">
    <property type="term" value="F:phosphatase activity"/>
    <property type="evidence" value="ECO:0007669"/>
    <property type="project" value="InterPro"/>
</dbReference>
<keyword evidence="3" id="KW-1185">Reference proteome</keyword>
<dbReference type="InterPro" id="IPR036412">
    <property type="entry name" value="HAD-like_sf"/>
</dbReference>
<dbReference type="KEGG" id="kdj:28969819"/>
<dbReference type="Gene3D" id="3.40.50.1000">
    <property type="entry name" value="HAD superfamily/HAD-like"/>
    <property type="match status" value="1"/>
</dbReference>
<dbReference type="NCBIfam" id="TIGR01489">
    <property type="entry name" value="DKMTPPase-SF"/>
    <property type="match status" value="1"/>
</dbReference>
<dbReference type="EMBL" id="CP144536">
    <property type="protein sequence ID" value="WWC63498.1"/>
    <property type="molecule type" value="Genomic_DNA"/>
</dbReference>
<dbReference type="InterPro" id="IPR023214">
    <property type="entry name" value="HAD_sf"/>
</dbReference>
<dbReference type="RefSeq" id="XP_018261679.2">
    <property type="nucleotide sequence ID" value="XM_018409406.2"/>
</dbReference>
<dbReference type="InterPro" id="IPR050849">
    <property type="entry name" value="HAD-like_hydrolase_phosphatase"/>
</dbReference>
<dbReference type="InterPro" id="IPR006384">
    <property type="entry name" value="HAD_hydro_PyrdxlP_Pase-like"/>
</dbReference>
<evidence type="ECO:0000256" key="1">
    <source>
        <dbReference type="ARBA" id="ARBA00022801"/>
    </source>
</evidence>